<dbReference type="InterPro" id="IPR018624">
    <property type="entry name" value="Sec66"/>
</dbReference>
<feature type="compositionally biased region" description="Low complexity" evidence="1">
    <location>
        <begin position="202"/>
        <end position="235"/>
    </location>
</feature>
<dbReference type="EMBL" id="KE148156">
    <property type="protein sequence ID" value="EPE05571.1"/>
    <property type="molecule type" value="Genomic_DNA"/>
</dbReference>
<dbReference type="OrthoDB" id="73168at2759"/>
<feature type="compositionally biased region" description="Low complexity" evidence="1">
    <location>
        <begin position="243"/>
        <end position="252"/>
    </location>
</feature>
<evidence type="ECO:0000256" key="2">
    <source>
        <dbReference type="SAM" id="Phobius"/>
    </source>
</evidence>
<name>S3C1H5_OPHP1</name>
<accession>S3C1H5</accession>
<evidence type="ECO:0000313" key="4">
    <source>
        <dbReference type="Proteomes" id="UP000016923"/>
    </source>
</evidence>
<protein>
    <submittedName>
        <fullName evidence="3">Translocation protein sec66</fullName>
    </submittedName>
</protein>
<dbReference type="HOGENOM" id="CLU_066294_0_0_1"/>
<dbReference type="OMA" id="KPWFPAH"/>
<dbReference type="VEuPathDB" id="FungiDB:F503_02310"/>
<proteinExistence type="predicted"/>
<keyword evidence="2" id="KW-0472">Membrane</keyword>
<dbReference type="AlphaFoldDB" id="S3C1H5"/>
<dbReference type="Proteomes" id="UP000016923">
    <property type="component" value="Unassembled WGS sequence"/>
</dbReference>
<evidence type="ECO:0000313" key="3">
    <source>
        <dbReference type="EMBL" id="EPE05571.1"/>
    </source>
</evidence>
<keyword evidence="2" id="KW-0812">Transmembrane</keyword>
<sequence>MVSLSFPEVDWASLILPFSYIGLVLGTFFVFARVYRKRKAQQSANLQPWFPPHLQRDVYLSLLHMEPEPGSEKPKKVPDSILRTALLRRAVEDINRIVKIRTAKQACQSLLERGSVGDELWQRFQRAEKEMEEELRDVVMEANALVPNWGQFIFQTANTIVNNEMIRKQLDATQAKADEEKAWAAQTAKLTPAPASNGDATSAPAALKEIAPAAASLDTPPAASAASSRPSTPLSVPAPSEATTPSSTQGTPSKKKKGKK</sequence>
<reference evidence="3 4" key="1">
    <citation type="journal article" date="2013" name="BMC Genomics">
        <title>The genome and transcriptome of the pine saprophyte Ophiostoma piceae, and a comparison with the bark beetle-associated pine pathogen Grosmannia clavigera.</title>
        <authorList>
            <person name="Haridas S."/>
            <person name="Wang Y."/>
            <person name="Lim L."/>
            <person name="Massoumi Alamouti S."/>
            <person name="Jackman S."/>
            <person name="Docking R."/>
            <person name="Robertson G."/>
            <person name="Birol I."/>
            <person name="Bohlmann J."/>
            <person name="Breuil C."/>
        </authorList>
    </citation>
    <scope>NUCLEOTIDE SEQUENCE [LARGE SCALE GENOMIC DNA]</scope>
    <source>
        <strain evidence="3 4">UAMH 11346</strain>
    </source>
</reference>
<gene>
    <name evidence="3" type="ORF">F503_02310</name>
</gene>
<dbReference type="Pfam" id="PF09802">
    <property type="entry name" value="Sec66"/>
    <property type="match status" value="1"/>
</dbReference>
<evidence type="ECO:0000256" key="1">
    <source>
        <dbReference type="SAM" id="MobiDB-lite"/>
    </source>
</evidence>
<dbReference type="PANTHER" id="PTHR28229:SF1">
    <property type="entry name" value="TRANSLOCATION PROTEIN SEC66"/>
    <property type="match status" value="1"/>
</dbReference>
<dbReference type="PANTHER" id="PTHR28229">
    <property type="entry name" value="TRANSLOCATION PROTEIN SEC66"/>
    <property type="match status" value="1"/>
</dbReference>
<feature type="region of interest" description="Disordered" evidence="1">
    <location>
        <begin position="189"/>
        <end position="260"/>
    </location>
</feature>
<organism evidence="3 4">
    <name type="scientific">Ophiostoma piceae (strain UAMH 11346)</name>
    <name type="common">Sap stain fungus</name>
    <dbReference type="NCBI Taxonomy" id="1262450"/>
    <lineage>
        <taxon>Eukaryota</taxon>
        <taxon>Fungi</taxon>
        <taxon>Dikarya</taxon>
        <taxon>Ascomycota</taxon>
        <taxon>Pezizomycotina</taxon>
        <taxon>Sordariomycetes</taxon>
        <taxon>Sordariomycetidae</taxon>
        <taxon>Ophiostomatales</taxon>
        <taxon>Ophiostomataceae</taxon>
        <taxon>Ophiostoma</taxon>
    </lineage>
</organism>
<dbReference type="GO" id="GO:0031207">
    <property type="term" value="C:Sec62/Sec63 complex"/>
    <property type="evidence" value="ECO:0007669"/>
    <property type="project" value="InterPro"/>
</dbReference>
<feature type="transmembrane region" description="Helical" evidence="2">
    <location>
        <begin position="12"/>
        <end position="32"/>
    </location>
</feature>
<keyword evidence="2" id="KW-1133">Transmembrane helix</keyword>
<keyword evidence="4" id="KW-1185">Reference proteome</keyword>
<dbReference type="eggNOG" id="KOG4699">
    <property type="taxonomic scope" value="Eukaryota"/>
</dbReference>
<dbReference type="STRING" id="1262450.S3C1H5"/>
<dbReference type="GO" id="GO:0031204">
    <property type="term" value="P:post-translational protein targeting to membrane, translocation"/>
    <property type="evidence" value="ECO:0007669"/>
    <property type="project" value="InterPro"/>
</dbReference>